<dbReference type="EMBL" id="CP036347">
    <property type="protein sequence ID" value="QDU05613.1"/>
    <property type="molecule type" value="Genomic_DNA"/>
</dbReference>
<protein>
    <submittedName>
        <fullName evidence="1">Uncharacterized protein</fullName>
    </submittedName>
</protein>
<name>A0A517WK39_9PLAN</name>
<gene>
    <name evidence="1" type="ORF">V6x_53530</name>
</gene>
<sequence>MAHTTAAPESDTDSTAIWLPQDLQQPLETMTRGQRIGNWLINPYKII</sequence>
<organism evidence="1 2">
    <name type="scientific">Gimesia chilikensis</name>
    <dbReference type="NCBI Taxonomy" id="2605989"/>
    <lineage>
        <taxon>Bacteria</taxon>
        <taxon>Pseudomonadati</taxon>
        <taxon>Planctomycetota</taxon>
        <taxon>Planctomycetia</taxon>
        <taxon>Planctomycetales</taxon>
        <taxon>Planctomycetaceae</taxon>
        <taxon>Gimesia</taxon>
    </lineage>
</organism>
<reference evidence="1 2" key="1">
    <citation type="submission" date="2019-02" db="EMBL/GenBank/DDBJ databases">
        <title>Deep-cultivation of Planctomycetes and their phenomic and genomic characterization uncovers novel biology.</title>
        <authorList>
            <person name="Wiegand S."/>
            <person name="Jogler M."/>
            <person name="Boedeker C."/>
            <person name="Pinto D."/>
            <person name="Vollmers J."/>
            <person name="Rivas-Marin E."/>
            <person name="Kohn T."/>
            <person name="Peeters S.H."/>
            <person name="Heuer A."/>
            <person name="Rast P."/>
            <person name="Oberbeckmann S."/>
            <person name="Bunk B."/>
            <person name="Jeske O."/>
            <person name="Meyerdierks A."/>
            <person name="Storesund J.E."/>
            <person name="Kallscheuer N."/>
            <person name="Luecker S."/>
            <person name="Lage O.M."/>
            <person name="Pohl T."/>
            <person name="Merkel B.J."/>
            <person name="Hornburger P."/>
            <person name="Mueller R.-W."/>
            <person name="Bruemmer F."/>
            <person name="Labrenz M."/>
            <person name="Spormann A.M."/>
            <person name="Op den Camp H."/>
            <person name="Overmann J."/>
            <person name="Amann R."/>
            <person name="Jetten M.S.M."/>
            <person name="Mascher T."/>
            <person name="Medema M.H."/>
            <person name="Devos D.P."/>
            <person name="Kaster A.-K."/>
            <person name="Ovreas L."/>
            <person name="Rohde M."/>
            <person name="Galperin M.Y."/>
            <person name="Jogler C."/>
        </authorList>
    </citation>
    <scope>NUCLEOTIDE SEQUENCE [LARGE SCALE GENOMIC DNA]</scope>
    <source>
        <strain evidence="1 2">V6</strain>
    </source>
</reference>
<accession>A0A517WK39</accession>
<dbReference type="AlphaFoldDB" id="A0A517WK39"/>
<evidence type="ECO:0000313" key="2">
    <source>
        <dbReference type="Proteomes" id="UP000320722"/>
    </source>
</evidence>
<evidence type="ECO:0000313" key="1">
    <source>
        <dbReference type="EMBL" id="QDU05613.1"/>
    </source>
</evidence>
<dbReference type="Proteomes" id="UP000320722">
    <property type="component" value="Chromosome"/>
</dbReference>
<proteinExistence type="predicted"/>